<keyword evidence="1" id="KW-0472">Membrane</keyword>
<keyword evidence="1" id="KW-0812">Transmembrane</keyword>
<reference evidence="2" key="2">
    <citation type="journal article" date="2011" name="Microb. Ecol.">
        <title>Taxonomic and Functional Metagenomic Profiling of the Microbial Community in the Anoxic Sediment of a Sub-saline Shallow Lake (Laguna de Carrizo, Central Spain).</title>
        <authorList>
            <person name="Ferrer M."/>
            <person name="Guazzaroni M.E."/>
            <person name="Richter M."/>
            <person name="Garcia-Salamanca A."/>
            <person name="Yarza P."/>
            <person name="Suarez-Suarez A."/>
            <person name="Solano J."/>
            <person name="Alcaide M."/>
            <person name="van Dillewijn P."/>
            <person name="Molina-Henares M.A."/>
            <person name="Lopez-Cortes N."/>
            <person name="Al-Ramahi Y."/>
            <person name="Guerrero C."/>
            <person name="Acosta A."/>
            <person name="de Eugenio L.I."/>
            <person name="Martinez V."/>
            <person name="Marques S."/>
            <person name="Rojo F."/>
            <person name="Santero E."/>
            <person name="Genilloud O."/>
            <person name="Perez-Perez J."/>
            <person name="Rossello-Mora R."/>
            <person name="Ramos J.L."/>
        </authorList>
    </citation>
    <scope>NUCLEOTIDE SEQUENCE</scope>
</reference>
<name>D9PM10_9ZZZZ</name>
<evidence type="ECO:0000256" key="1">
    <source>
        <dbReference type="SAM" id="Phobius"/>
    </source>
</evidence>
<proteinExistence type="predicted"/>
<evidence type="ECO:0000313" key="2">
    <source>
        <dbReference type="EMBL" id="EFK95403.1"/>
    </source>
</evidence>
<organism evidence="2">
    <name type="scientific">sediment metagenome</name>
    <dbReference type="NCBI Taxonomy" id="749907"/>
    <lineage>
        <taxon>unclassified sequences</taxon>
        <taxon>metagenomes</taxon>
        <taxon>ecological metagenomes</taxon>
    </lineage>
</organism>
<accession>D9PM10</accession>
<protein>
    <submittedName>
        <fullName evidence="2">Uncharacterized protein</fullName>
    </submittedName>
</protein>
<keyword evidence="1" id="KW-1133">Transmembrane helix</keyword>
<gene>
    <name evidence="2" type="ORF">LDC_2586</name>
</gene>
<dbReference type="EMBL" id="ADZX01000786">
    <property type="protein sequence ID" value="EFK95403.1"/>
    <property type="molecule type" value="Genomic_DNA"/>
</dbReference>
<feature type="transmembrane region" description="Helical" evidence="1">
    <location>
        <begin position="20"/>
        <end position="44"/>
    </location>
</feature>
<reference evidence="2" key="1">
    <citation type="submission" date="2010-07" db="EMBL/GenBank/DDBJ databases">
        <authorList>
            <consortium name="CONSOLIDER consortium CSD2007-00005"/>
            <person name="Guazzaroni M.-E."/>
            <person name="Richter M."/>
            <person name="Garcia-Salamanca A."/>
            <person name="Yarza P."/>
            <person name="Ferrer M."/>
        </authorList>
    </citation>
    <scope>NUCLEOTIDE SEQUENCE</scope>
</reference>
<dbReference type="AlphaFoldDB" id="D9PM10"/>
<comment type="caution">
    <text evidence="2">The sequence shown here is derived from an EMBL/GenBank/DDBJ whole genome shotgun (WGS) entry which is preliminary data.</text>
</comment>
<sequence>MKLKLKTNDEFISFVSELYIYIILGISLNALHFIFIGLSLGLLFSSSSNAIFSKLGRTTISRESIFIF</sequence>